<evidence type="ECO:0000313" key="1">
    <source>
        <dbReference type="EMBL" id="CAL1377194.1"/>
    </source>
</evidence>
<evidence type="ECO:0000313" key="2">
    <source>
        <dbReference type="Proteomes" id="UP001497516"/>
    </source>
</evidence>
<accession>A0AAV2DUE8</accession>
<name>A0AAV2DUE8_9ROSI</name>
<keyword evidence="2" id="KW-1185">Reference proteome</keyword>
<dbReference type="EMBL" id="OZ034816">
    <property type="protein sequence ID" value="CAL1377194.1"/>
    <property type="molecule type" value="Genomic_DNA"/>
</dbReference>
<gene>
    <name evidence="1" type="ORF">LTRI10_LOCUS18862</name>
</gene>
<dbReference type="AlphaFoldDB" id="A0AAV2DUE8"/>
<reference evidence="1 2" key="1">
    <citation type="submission" date="2024-04" db="EMBL/GenBank/DDBJ databases">
        <authorList>
            <person name="Fracassetti M."/>
        </authorList>
    </citation>
    <scope>NUCLEOTIDE SEQUENCE [LARGE SCALE GENOMIC DNA]</scope>
</reference>
<protein>
    <submittedName>
        <fullName evidence="1">Uncharacterized protein</fullName>
    </submittedName>
</protein>
<organism evidence="1 2">
    <name type="scientific">Linum trigynum</name>
    <dbReference type="NCBI Taxonomy" id="586398"/>
    <lineage>
        <taxon>Eukaryota</taxon>
        <taxon>Viridiplantae</taxon>
        <taxon>Streptophyta</taxon>
        <taxon>Embryophyta</taxon>
        <taxon>Tracheophyta</taxon>
        <taxon>Spermatophyta</taxon>
        <taxon>Magnoliopsida</taxon>
        <taxon>eudicotyledons</taxon>
        <taxon>Gunneridae</taxon>
        <taxon>Pentapetalae</taxon>
        <taxon>rosids</taxon>
        <taxon>fabids</taxon>
        <taxon>Malpighiales</taxon>
        <taxon>Linaceae</taxon>
        <taxon>Linum</taxon>
    </lineage>
</organism>
<dbReference type="Proteomes" id="UP001497516">
    <property type="component" value="Chromosome 3"/>
</dbReference>
<sequence>MDGLANYIAQLKVKNCSGRMSCFKVKSNNLFLYGTSQGTIVVLDAGNDLTSPTPCFRDWKPLATVTCPVNAADDSTIIPLACCTRPKQLYYGELQLFGVVIEGRTLRKLQTDLYNSQLLVNREGYQVQYYNSGSSSKALVVGTSKLSKLNDMFGWWEYGVTPPPIKTVWNRYDRSNGEVVVDFEKLGRRLVERTQEKWRVESLLVQKEEVLKEKDVLIEGMRKEIEGLKASLGELEEIRGRLVTKEKQVDFLKTTITALISRNKLFSDFE</sequence>
<proteinExistence type="predicted"/>